<dbReference type="Gene3D" id="2.60.40.10">
    <property type="entry name" value="Immunoglobulins"/>
    <property type="match status" value="1"/>
</dbReference>
<accession>X1GB96</accession>
<gene>
    <name evidence="2" type="ORF">S03H2_26848</name>
</gene>
<evidence type="ECO:0000256" key="1">
    <source>
        <dbReference type="SAM" id="MobiDB-lite"/>
    </source>
</evidence>
<feature type="region of interest" description="Disordered" evidence="1">
    <location>
        <begin position="41"/>
        <end position="78"/>
    </location>
</feature>
<organism evidence="2">
    <name type="scientific">marine sediment metagenome</name>
    <dbReference type="NCBI Taxonomy" id="412755"/>
    <lineage>
        <taxon>unclassified sequences</taxon>
        <taxon>metagenomes</taxon>
        <taxon>ecological metagenomes</taxon>
    </lineage>
</organism>
<dbReference type="AlphaFoldDB" id="X1GB96"/>
<comment type="caution">
    <text evidence="2">The sequence shown here is derived from an EMBL/GenBank/DDBJ whole genome shotgun (WGS) entry which is preliminary data.</text>
</comment>
<dbReference type="InterPro" id="IPR013783">
    <property type="entry name" value="Ig-like_fold"/>
</dbReference>
<name>X1GB96_9ZZZZ</name>
<reference evidence="2" key="1">
    <citation type="journal article" date="2014" name="Front. Microbiol.">
        <title>High frequency of phylogenetically diverse reductive dehalogenase-homologous genes in deep subseafloor sedimentary metagenomes.</title>
        <authorList>
            <person name="Kawai M."/>
            <person name="Futagami T."/>
            <person name="Toyoda A."/>
            <person name="Takaki Y."/>
            <person name="Nishi S."/>
            <person name="Hori S."/>
            <person name="Arai W."/>
            <person name="Tsubouchi T."/>
            <person name="Morono Y."/>
            <person name="Uchiyama I."/>
            <person name="Ito T."/>
            <person name="Fujiyama A."/>
            <person name="Inagaki F."/>
            <person name="Takami H."/>
        </authorList>
    </citation>
    <scope>NUCLEOTIDE SEQUENCE</scope>
    <source>
        <strain evidence="2">Expedition CK06-06</strain>
    </source>
</reference>
<feature type="non-terminal residue" evidence="2">
    <location>
        <position position="78"/>
    </location>
</feature>
<proteinExistence type="predicted"/>
<dbReference type="EMBL" id="BARU01015770">
    <property type="protein sequence ID" value="GAH55181.1"/>
    <property type="molecule type" value="Genomic_DNA"/>
</dbReference>
<protein>
    <submittedName>
        <fullName evidence="2">Uncharacterized protein</fullName>
    </submittedName>
</protein>
<sequence length="78" mass="8368">SPPITKVSSDQSSTFYDPGAMSYSTTYYWYIVARDNHAATSTGSEWDFTTGSAPNNPPTAYIDSMSPNPADEGASVSF</sequence>
<feature type="compositionally biased region" description="Polar residues" evidence="1">
    <location>
        <begin position="41"/>
        <end position="54"/>
    </location>
</feature>
<feature type="non-terminal residue" evidence="2">
    <location>
        <position position="1"/>
    </location>
</feature>
<evidence type="ECO:0000313" key="2">
    <source>
        <dbReference type="EMBL" id="GAH55181.1"/>
    </source>
</evidence>